<name>A0A2S9JL01_9SPHI</name>
<proteinExistence type="predicted"/>
<comment type="caution">
    <text evidence="4">The sequence shown here is derived from an EMBL/GenBank/DDBJ whole genome shotgun (WGS) entry which is preliminary data.</text>
</comment>
<dbReference type="PROSITE" id="PS51186">
    <property type="entry name" value="GNAT"/>
    <property type="match status" value="1"/>
</dbReference>
<dbReference type="Gene3D" id="3.40.630.30">
    <property type="match status" value="1"/>
</dbReference>
<dbReference type="Proteomes" id="UP000238642">
    <property type="component" value="Unassembled WGS sequence"/>
</dbReference>
<keyword evidence="2" id="KW-0012">Acyltransferase</keyword>
<reference evidence="4 5" key="1">
    <citation type="submission" date="2018-02" db="EMBL/GenBank/DDBJ databases">
        <title>The draft genome of Sphingobacterium gobiense H7.</title>
        <authorList>
            <person name="Li L."/>
            <person name="Liu L."/>
            <person name="Zhang X."/>
            <person name="Wang T."/>
            <person name="Liang L."/>
        </authorList>
    </citation>
    <scope>NUCLEOTIDE SEQUENCE [LARGE SCALE GENOMIC DNA]</scope>
    <source>
        <strain evidence="4 5">ACCC 05757</strain>
    </source>
</reference>
<dbReference type="Pfam" id="PF13673">
    <property type="entry name" value="Acetyltransf_10"/>
    <property type="match status" value="1"/>
</dbReference>
<evidence type="ECO:0000259" key="3">
    <source>
        <dbReference type="PROSITE" id="PS51186"/>
    </source>
</evidence>
<evidence type="ECO:0000313" key="4">
    <source>
        <dbReference type="EMBL" id="PRD53812.1"/>
    </source>
</evidence>
<dbReference type="CDD" id="cd04301">
    <property type="entry name" value="NAT_SF"/>
    <property type="match status" value="1"/>
</dbReference>
<dbReference type="InterPro" id="IPR050680">
    <property type="entry name" value="YpeA/RimI_acetyltransf"/>
</dbReference>
<dbReference type="SUPFAM" id="SSF55729">
    <property type="entry name" value="Acyl-CoA N-acyltransferases (Nat)"/>
    <property type="match status" value="1"/>
</dbReference>
<keyword evidence="5" id="KW-1185">Reference proteome</keyword>
<organism evidence="4 5">
    <name type="scientific">Sphingobacterium gobiense</name>
    <dbReference type="NCBI Taxonomy" id="1382456"/>
    <lineage>
        <taxon>Bacteria</taxon>
        <taxon>Pseudomonadati</taxon>
        <taxon>Bacteroidota</taxon>
        <taxon>Sphingobacteriia</taxon>
        <taxon>Sphingobacteriales</taxon>
        <taxon>Sphingobacteriaceae</taxon>
        <taxon>Sphingobacterium</taxon>
    </lineage>
</organism>
<dbReference type="RefSeq" id="WP_105725590.1">
    <property type="nucleotide sequence ID" value="NZ_PVBS01000002.1"/>
</dbReference>
<dbReference type="PANTHER" id="PTHR43420">
    <property type="entry name" value="ACETYLTRANSFERASE"/>
    <property type="match status" value="1"/>
</dbReference>
<protein>
    <submittedName>
        <fullName evidence="4">N-acetyltransferase</fullName>
    </submittedName>
</protein>
<dbReference type="InterPro" id="IPR016181">
    <property type="entry name" value="Acyl_CoA_acyltransferase"/>
</dbReference>
<keyword evidence="1 4" id="KW-0808">Transferase</keyword>
<accession>A0A2S9JL01</accession>
<evidence type="ECO:0000256" key="1">
    <source>
        <dbReference type="ARBA" id="ARBA00022679"/>
    </source>
</evidence>
<gene>
    <name evidence="4" type="ORF">C5749_09835</name>
</gene>
<feature type="domain" description="N-acetyltransferase" evidence="3">
    <location>
        <begin position="2"/>
        <end position="163"/>
    </location>
</feature>
<sequence>MYTIRKVSREEATVIHHLGTEVYYTTYTAILSPAQIDFMLRKNYSPEAIQQSMLNGQDFYLIFQQEIQPLGFMALQKKSEDILRIEKLYLLKSSQGLGLGKKLIDFAVEKARELNCSVVELNVNRGNKAYYFYLKQGFQVMKEVDIPYYDYVLDDYVMQRLVR</sequence>
<dbReference type="EMBL" id="PVBS01000002">
    <property type="protein sequence ID" value="PRD53812.1"/>
    <property type="molecule type" value="Genomic_DNA"/>
</dbReference>
<dbReference type="InterPro" id="IPR000182">
    <property type="entry name" value="GNAT_dom"/>
</dbReference>
<dbReference type="AlphaFoldDB" id="A0A2S9JL01"/>
<evidence type="ECO:0000313" key="5">
    <source>
        <dbReference type="Proteomes" id="UP000238642"/>
    </source>
</evidence>
<dbReference type="GO" id="GO:0016747">
    <property type="term" value="F:acyltransferase activity, transferring groups other than amino-acyl groups"/>
    <property type="evidence" value="ECO:0007669"/>
    <property type="project" value="InterPro"/>
</dbReference>
<evidence type="ECO:0000256" key="2">
    <source>
        <dbReference type="ARBA" id="ARBA00023315"/>
    </source>
</evidence>
<dbReference type="OrthoDB" id="9800604at2"/>